<feature type="domain" description="FtsK" evidence="6">
    <location>
        <begin position="187"/>
        <end position="368"/>
    </location>
</feature>
<dbReference type="AlphaFoldDB" id="A0A417XZL8"/>
<dbReference type="GO" id="GO:0005524">
    <property type="term" value="F:ATP binding"/>
    <property type="evidence" value="ECO:0007669"/>
    <property type="project" value="UniProtKB-UniRule"/>
</dbReference>
<feature type="transmembrane region" description="Helical" evidence="5">
    <location>
        <begin position="44"/>
        <end position="60"/>
    </location>
</feature>
<dbReference type="PANTHER" id="PTHR22683:SF41">
    <property type="entry name" value="DNA TRANSLOCASE FTSK"/>
    <property type="match status" value="1"/>
</dbReference>
<dbReference type="EMBL" id="QXGH01000021">
    <property type="protein sequence ID" value="RHW25819.1"/>
    <property type="molecule type" value="Genomic_DNA"/>
</dbReference>
<dbReference type="Gene3D" id="3.40.50.300">
    <property type="entry name" value="P-loop containing nucleotide triphosphate hydrolases"/>
    <property type="match status" value="1"/>
</dbReference>
<keyword evidence="1 3" id="KW-0547">Nucleotide-binding</keyword>
<keyword evidence="5" id="KW-0472">Membrane</keyword>
<proteinExistence type="predicted"/>
<dbReference type="PROSITE" id="PS50901">
    <property type="entry name" value="FTSK"/>
    <property type="match status" value="1"/>
</dbReference>
<dbReference type="InterPro" id="IPR002543">
    <property type="entry name" value="FtsK_dom"/>
</dbReference>
<evidence type="ECO:0000313" key="7">
    <source>
        <dbReference type="EMBL" id="RHW25819.1"/>
    </source>
</evidence>
<evidence type="ECO:0000259" key="6">
    <source>
        <dbReference type="PROSITE" id="PS50901"/>
    </source>
</evidence>
<dbReference type="InterPro" id="IPR050206">
    <property type="entry name" value="FtsK/SpoIIIE/SftA"/>
</dbReference>
<dbReference type="OrthoDB" id="3217500at2"/>
<protein>
    <recommendedName>
        <fullName evidence="6">FtsK domain-containing protein</fullName>
    </recommendedName>
</protein>
<keyword evidence="5" id="KW-1133">Transmembrane helix</keyword>
<name>A0A417XZL8_9ACTN</name>
<reference evidence="7 8" key="1">
    <citation type="submission" date="2018-09" db="EMBL/GenBank/DDBJ databases">
        <title>Genome sequencing of Nocardioides immobilis CCTCC AB 2017083 for comparison to Nocardioides silvaticus.</title>
        <authorList>
            <person name="Li C."/>
            <person name="Wang G."/>
        </authorList>
    </citation>
    <scope>NUCLEOTIDE SEQUENCE [LARGE SCALE GENOMIC DNA]</scope>
    <source>
        <strain evidence="7 8">CCTCC AB 2017083</strain>
    </source>
</reference>
<dbReference type="SUPFAM" id="SSF52540">
    <property type="entry name" value="P-loop containing nucleoside triphosphate hydrolases"/>
    <property type="match status" value="1"/>
</dbReference>
<keyword evidence="2 3" id="KW-0067">ATP-binding</keyword>
<dbReference type="InterPro" id="IPR027417">
    <property type="entry name" value="P-loop_NTPase"/>
</dbReference>
<organism evidence="7 8">
    <name type="scientific">Nocardioides immobilis</name>
    <dbReference type="NCBI Taxonomy" id="2049295"/>
    <lineage>
        <taxon>Bacteria</taxon>
        <taxon>Bacillati</taxon>
        <taxon>Actinomycetota</taxon>
        <taxon>Actinomycetes</taxon>
        <taxon>Propionibacteriales</taxon>
        <taxon>Nocardioidaceae</taxon>
        <taxon>Nocardioides</taxon>
    </lineage>
</organism>
<evidence type="ECO:0000256" key="4">
    <source>
        <dbReference type="SAM" id="MobiDB-lite"/>
    </source>
</evidence>
<dbReference type="Pfam" id="PF01580">
    <property type="entry name" value="FtsK_SpoIIIE"/>
    <property type="match status" value="1"/>
</dbReference>
<keyword evidence="5" id="KW-0812">Transmembrane</keyword>
<evidence type="ECO:0000256" key="3">
    <source>
        <dbReference type="PROSITE-ProRule" id="PRU00289"/>
    </source>
</evidence>
<feature type="transmembrane region" description="Helical" evidence="5">
    <location>
        <begin position="18"/>
        <end position="37"/>
    </location>
</feature>
<dbReference type="Proteomes" id="UP000283644">
    <property type="component" value="Unassembled WGS sequence"/>
</dbReference>
<dbReference type="PANTHER" id="PTHR22683">
    <property type="entry name" value="SPORULATION PROTEIN RELATED"/>
    <property type="match status" value="1"/>
</dbReference>
<accession>A0A417XZL8</accession>
<dbReference type="GO" id="GO:0003677">
    <property type="term" value="F:DNA binding"/>
    <property type="evidence" value="ECO:0007669"/>
    <property type="project" value="InterPro"/>
</dbReference>
<gene>
    <name evidence="7" type="ORF">D0Z08_17435</name>
</gene>
<sequence>MTVDTVDRAVTLPGALEFIGRCAGYACVLLGAAWLAWPWSLAPTAAVTLMATGALIWSWWHPASFGRASGCLRGWIWRRAIVRDWETVCARCGLAEIEVPAVRRSRVAFPHVELQVRPALGQTISDFEGAAEAVRSGVGASRVRVEACGTRDVLLTFTVGDPLRLSFDARPAAALEQLDAVPMGRREDGLEWRLAIGPHTLVAGSSGSGKGSVFWSLAFGLAPAVHSGRVQLHGIDLKGGMEVLMGRTLFTTTATNAAEAVAVLELLVGWMRERAQRYAGQVRSHVPSVDEPLHVVMIDELAALTAYCPERDLQRRAETAINLLCSQGRAPGFMVFACLQDPRKEVIPARGLFTQMVGLRLKDLSETSMVLGETAVLSGAHCHRIPRDMPGTGYVLPEEGGHPIRVRAGFASDRAIREVADRFATSAAVPIVVPDPDPQDRPRRTRSSEVAS</sequence>
<feature type="region of interest" description="Disordered" evidence="4">
    <location>
        <begin position="430"/>
        <end position="452"/>
    </location>
</feature>
<comment type="caution">
    <text evidence="7">The sequence shown here is derived from an EMBL/GenBank/DDBJ whole genome shotgun (WGS) entry which is preliminary data.</text>
</comment>
<keyword evidence="8" id="KW-1185">Reference proteome</keyword>
<feature type="binding site" evidence="3">
    <location>
        <begin position="204"/>
        <end position="211"/>
    </location>
    <ligand>
        <name>ATP</name>
        <dbReference type="ChEBI" id="CHEBI:30616"/>
    </ligand>
</feature>
<evidence type="ECO:0000256" key="1">
    <source>
        <dbReference type="ARBA" id="ARBA00022741"/>
    </source>
</evidence>
<evidence type="ECO:0000256" key="5">
    <source>
        <dbReference type="SAM" id="Phobius"/>
    </source>
</evidence>
<evidence type="ECO:0000256" key="2">
    <source>
        <dbReference type="ARBA" id="ARBA00022840"/>
    </source>
</evidence>
<evidence type="ECO:0000313" key="8">
    <source>
        <dbReference type="Proteomes" id="UP000283644"/>
    </source>
</evidence>